<evidence type="ECO:0000313" key="2">
    <source>
        <dbReference type="Proteomes" id="UP000704960"/>
    </source>
</evidence>
<comment type="caution">
    <text evidence="1">The sequence shown here is derived from an EMBL/GenBank/DDBJ whole genome shotgun (WGS) entry which is preliminary data.</text>
</comment>
<proteinExistence type="predicted"/>
<evidence type="ECO:0000313" key="1">
    <source>
        <dbReference type="EMBL" id="MBI4132394.1"/>
    </source>
</evidence>
<reference evidence="1" key="1">
    <citation type="submission" date="2020-07" db="EMBL/GenBank/DDBJ databases">
        <title>Huge and variable diversity of episymbiotic CPR bacteria and DPANN archaea in groundwater ecosystems.</title>
        <authorList>
            <person name="He C.Y."/>
            <person name="Keren R."/>
            <person name="Whittaker M."/>
            <person name="Farag I.F."/>
            <person name="Doudna J."/>
            <person name="Cate J.H.D."/>
            <person name="Banfield J.F."/>
        </authorList>
    </citation>
    <scope>NUCLEOTIDE SEQUENCE</scope>
    <source>
        <strain evidence="1">NC_groundwater_1226_Ag_S-0.1um_59_124</strain>
    </source>
</reference>
<dbReference type="Proteomes" id="UP000704960">
    <property type="component" value="Unassembled WGS sequence"/>
</dbReference>
<name>A0A932YWW8_9BACT</name>
<gene>
    <name evidence="1" type="ORF">HY474_02055</name>
</gene>
<sequence length="231" mass="26576">MPQLAWPRYTWDGPEQELDFCVVVSNLVIEEVEDRPDDLERRAKGVLTWKDYVEGGIFTDNWTARKLWGRRVSSNWVVMCDAWPSEYSFCLTPSVDKKIKWFVAQKLERAEEMCPKSATDIVEGPVRFGGDRVRYSGECVCAALHDPKASPSFDWQRATGGNFPQNCFECSCGQRWWCYNPEQRLWAPVADPAAWEMFCEYNGVARYQVAALDKGFHLLQTLRNQGMIPIG</sequence>
<protein>
    <submittedName>
        <fullName evidence="1">Uncharacterized protein</fullName>
    </submittedName>
</protein>
<dbReference type="AlphaFoldDB" id="A0A932YWW8"/>
<accession>A0A932YWW8</accession>
<dbReference type="EMBL" id="JACQMJ010000008">
    <property type="protein sequence ID" value="MBI4132394.1"/>
    <property type="molecule type" value="Genomic_DNA"/>
</dbReference>
<organism evidence="1 2">
    <name type="scientific">Candidatus Sungiibacteriota bacterium</name>
    <dbReference type="NCBI Taxonomy" id="2750080"/>
    <lineage>
        <taxon>Bacteria</taxon>
        <taxon>Candidatus Sungiibacteriota</taxon>
    </lineage>
</organism>